<dbReference type="STRING" id="4781.A0A0P1AM74"/>
<feature type="region of interest" description="Disordered" evidence="1">
    <location>
        <begin position="116"/>
        <end position="183"/>
    </location>
</feature>
<proteinExistence type="predicted"/>
<reference evidence="3" key="1">
    <citation type="submission" date="2014-09" db="EMBL/GenBank/DDBJ databases">
        <authorList>
            <person name="Sharma Rahul"/>
            <person name="Thines Marco"/>
        </authorList>
    </citation>
    <scope>NUCLEOTIDE SEQUENCE [LARGE SCALE GENOMIC DNA]</scope>
</reference>
<dbReference type="GeneID" id="36407616"/>
<feature type="compositionally biased region" description="Basic residues" evidence="1">
    <location>
        <begin position="149"/>
        <end position="173"/>
    </location>
</feature>
<evidence type="ECO:0000313" key="2">
    <source>
        <dbReference type="EMBL" id="CEG42272.1"/>
    </source>
</evidence>
<feature type="compositionally biased region" description="Basic residues" evidence="1">
    <location>
        <begin position="123"/>
        <end position="135"/>
    </location>
</feature>
<dbReference type="Proteomes" id="UP000054928">
    <property type="component" value="Unassembled WGS sequence"/>
</dbReference>
<name>A0A0P1AM74_PLAHL</name>
<accession>A0A0P1AM74</accession>
<sequence>MVRGANKLTPKWSHDSRIDDHRLEHQRLKRKASAAPATKVHDGIKIMASQSATMDAFIRIMTGKEERTIADRISDPNRPTWEQYKKENLDKLDLSGDEEKKMKEYRKKLDAVRDKKLAGVSGFKKRMKPYRKRPRSSSSDVEDVAVRSRIGRSRTVRQHKYRRIKKRHKHRRKSEGSDDSDTD</sequence>
<dbReference type="AlphaFoldDB" id="A0A0P1AM74"/>
<dbReference type="EMBL" id="CCYD01000610">
    <property type="protein sequence ID" value="CEG42272.1"/>
    <property type="molecule type" value="Genomic_DNA"/>
</dbReference>
<evidence type="ECO:0000256" key="1">
    <source>
        <dbReference type="SAM" id="MobiDB-lite"/>
    </source>
</evidence>
<evidence type="ECO:0000313" key="3">
    <source>
        <dbReference type="Proteomes" id="UP000054928"/>
    </source>
</evidence>
<organism evidence="2 3">
    <name type="scientific">Plasmopara halstedii</name>
    <name type="common">Downy mildew of sunflower</name>
    <dbReference type="NCBI Taxonomy" id="4781"/>
    <lineage>
        <taxon>Eukaryota</taxon>
        <taxon>Sar</taxon>
        <taxon>Stramenopiles</taxon>
        <taxon>Oomycota</taxon>
        <taxon>Peronosporomycetes</taxon>
        <taxon>Peronosporales</taxon>
        <taxon>Peronosporaceae</taxon>
        <taxon>Plasmopara</taxon>
    </lineage>
</organism>
<dbReference type="OrthoDB" id="202443at2759"/>
<protein>
    <submittedName>
        <fullName evidence="2">Uncharacterized protein</fullName>
    </submittedName>
</protein>
<dbReference type="RefSeq" id="XP_024578641.1">
    <property type="nucleotide sequence ID" value="XM_024728133.1"/>
</dbReference>
<keyword evidence="3" id="KW-1185">Reference proteome</keyword>
<dbReference type="OMA" id="HTGGDSE"/>